<accession>C4XSW8</accession>
<dbReference type="Pfam" id="PF13487">
    <property type="entry name" value="HD_5"/>
    <property type="match status" value="1"/>
</dbReference>
<dbReference type="AlphaFoldDB" id="C4XSW8"/>
<dbReference type="PANTHER" id="PTHR45228:SF4">
    <property type="entry name" value="LIPOPROTEIN"/>
    <property type="match status" value="1"/>
</dbReference>
<dbReference type="InterPro" id="IPR006674">
    <property type="entry name" value="HD_domain"/>
</dbReference>
<feature type="domain" description="Response regulatory" evidence="3">
    <location>
        <begin position="165"/>
        <end position="281"/>
    </location>
</feature>
<dbReference type="EMBL" id="AP010904">
    <property type="protein sequence ID" value="BAH75810.1"/>
    <property type="molecule type" value="Genomic_DNA"/>
</dbReference>
<dbReference type="PROSITE" id="PS51831">
    <property type="entry name" value="HD"/>
    <property type="match status" value="1"/>
</dbReference>
<dbReference type="CDD" id="cd00077">
    <property type="entry name" value="HDc"/>
    <property type="match status" value="1"/>
</dbReference>
<evidence type="ECO:0000313" key="7">
    <source>
        <dbReference type="Proteomes" id="UP000009071"/>
    </source>
</evidence>
<dbReference type="InterPro" id="IPR037522">
    <property type="entry name" value="HD_GYP_dom"/>
</dbReference>
<dbReference type="PROSITE" id="PS50110">
    <property type="entry name" value="RESPONSE_REGULATORY"/>
    <property type="match status" value="2"/>
</dbReference>
<dbReference type="SMART" id="SM00471">
    <property type="entry name" value="HDc"/>
    <property type="match status" value="1"/>
</dbReference>
<dbReference type="Gene3D" id="3.40.50.2300">
    <property type="match status" value="2"/>
</dbReference>
<keyword evidence="1" id="KW-0597">Phosphoprotein</keyword>
<sequence length="616" mass="68092">MAPGQPRRLRQPVLSGHARTGKRRHLEPPGASMLIVNIIDILFYRAFLSKIYLTAGVDYRFLSPDAAQELAALDPPANAVLVQDSYAGCDCRDLLGTIREAGRKAGRELPILCLRPFEEGQHQEHQACQILGPEVMPVNRLTLAGVLAELKAASQARQPVAGPREILFVDAGRTLLHVVRAALASSGFRVVSARNAEDALALCRRHAFELVLTSVLLPGMSGLELCRKLKEDNAGPYLPVIMLSSSDNALDMDTAFNYGADDYLLKSFTAEMLSKKVSEHLDIAERKRHNKILVVDDSKLIREMLRHNFVKNGHCVLTAENGAKALELALAEQPDVVVTDIEMPEMDGYELCEHIRKQPELRNTLVVIMSARGHASDIKRGERLGVSRYFVKPFDVEKMHLVVEQLLGESYRHLKKEHEHVLSSMSALITALEARDEYTKGHTARVSRMAMRLGRAMGLGERELRNLEIGSNLHDIGKIGVRDAVLLKPGRLTPEEYAIIQEHAVIGAEILRPIASLAPVLPLILLHHERWDGRGYPTAISGEDIPLGARIIAIADAFDAMTTDRPYRKGMPLSQALDIIREEAGRQFCPICAEAFLTMLDGEAAAPREDLAEEPA</sequence>
<dbReference type="HOGENOM" id="CLU_030636_0_0_7"/>
<dbReference type="PROSITE" id="PS51832">
    <property type="entry name" value="HD_GYP"/>
    <property type="match status" value="1"/>
</dbReference>
<dbReference type="InterPro" id="IPR052020">
    <property type="entry name" value="Cyclic_di-GMP/3'3'-cGAMP_PDE"/>
</dbReference>
<dbReference type="SUPFAM" id="SSF52172">
    <property type="entry name" value="CheY-like"/>
    <property type="match status" value="2"/>
</dbReference>
<dbReference type="InterPro" id="IPR001789">
    <property type="entry name" value="Sig_transdc_resp-reg_receiver"/>
</dbReference>
<feature type="domain" description="HD-GYP" evidence="5">
    <location>
        <begin position="417"/>
        <end position="612"/>
    </location>
</feature>
<dbReference type="STRING" id="573370.DMR_23190"/>
<dbReference type="eggNOG" id="COG3437">
    <property type="taxonomic scope" value="Bacteria"/>
</dbReference>
<dbReference type="InterPro" id="IPR003607">
    <property type="entry name" value="HD/PDEase_dom"/>
</dbReference>
<keyword evidence="7" id="KW-1185">Reference proteome</keyword>
<evidence type="ECO:0000259" key="4">
    <source>
        <dbReference type="PROSITE" id="PS51831"/>
    </source>
</evidence>
<dbReference type="GO" id="GO:0000160">
    <property type="term" value="P:phosphorelay signal transduction system"/>
    <property type="evidence" value="ECO:0007669"/>
    <property type="project" value="InterPro"/>
</dbReference>
<feature type="domain" description="HD" evidence="4">
    <location>
        <begin position="439"/>
        <end position="561"/>
    </location>
</feature>
<evidence type="ECO:0000259" key="3">
    <source>
        <dbReference type="PROSITE" id="PS50110"/>
    </source>
</evidence>
<reference evidence="6 7" key="1">
    <citation type="journal article" date="2009" name="Genome Res.">
        <title>Whole genome sequence of Desulfovibrio magneticus strain RS-1 revealed common gene clusters in magnetotactic bacteria.</title>
        <authorList>
            <person name="Nakazawa H."/>
            <person name="Arakaki A."/>
            <person name="Narita-Yamada S."/>
            <person name="Yashiro I."/>
            <person name="Jinno K."/>
            <person name="Aoki N."/>
            <person name="Tsuruyama A."/>
            <person name="Okamura Y."/>
            <person name="Tanikawa S."/>
            <person name="Fujita N."/>
            <person name="Takeyama H."/>
            <person name="Matsunaga T."/>
        </authorList>
    </citation>
    <scope>NUCLEOTIDE SEQUENCE [LARGE SCALE GENOMIC DNA]</scope>
    <source>
        <strain evidence="7">ATCC 700980 / DSM 13731 / RS-1</strain>
    </source>
</reference>
<evidence type="ECO:0000256" key="2">
    <source>
        <dbReference type="SAM" id="MobiDB-lite"/>
    </source>
</evidence>
<evidence type="ECO:0000313" key="6">
    <source>
        <dbReference type="EMBL" id="BAH75810.1"/>
    </source>
</evidence>
<evidence type="ECO:0000256" key="1">
    <source>
        <dbReference type="PROSITE-ProRule" id="PRU00169"/>
    </source>
</evidence>
<name>C4XSW8_SOLM1</name>
<comment type="caution">
    <text evidence="1">Lacks conserved residue(s) required for the propagation of feature annotation.</text>
</comment>
<feature type="modified residue" description="4-aspartylphosphate" evidence="1">
    <location>
        <position position="340"/>
    </location>
</feature>
<dbReference type="SMART" id="SM00448">
    <property type="entry name" value="REC"/>
    <property type="match status" value="2"/>
</dbReference>
<organism evidence="6 7">
    <name type="scientific">Solidesulfovibrio magneticus (strain ATCC 700980 / DSM 13731 / RS-1)</name>
    <name type="common">Desulfovibrio magneticus</name>
    <dbReference type="NCBI Taxonomy" id="573370"/>
    <lineage>
        <taxon>Bacteria</taxon>
        <taxon>Pseudomonadati</taxon>
        <taxon>Thermodesulfobacteriota</taxon>
        <taxon>Desulfovibrionia</taxon>
        <taxon>Desulfovibrionales</taxon>
        <taxon>Desulfovibrionaceae</taxon>
        <taxon>Solidesulfovibrio</taxon>
    </lineage>
</organism>
<feature type="region of interest" description="Disordered" evidence="2">
    <location>
        <begin position="1"/>
        <end position="24"/>
    </location>
</feature>
<dbReference type="SUPFAM" id="SSF109604">
    <property type="entry name" value="HD-domain/PDEase-like"/>
    <property type="match status" value="1"/>
</dbReference>
<dbReference type="Pfam" id="PF00072">
    <property type="entry name" value="Response_reg"/>
    <property type="match status" value="2"/>
</dbReference>
<evidence type="ECO:0000259" key="5">
    <source>
        <dbReference type="PROSITE" id="PS51832"/>
    </source>
</evidence>
<gene>
    <name evidence="6" type="ordered locus">DMR_23190</name>
</gene>
<protein>
    <submittedName>
        <fullName evidence="6">Response regulator receiver protein</fullName>
    </submittedName>
</protein>
<dbReference type="Gene3D" id="1.10.3210.10">
    <property type="entry name" value="Hypothetical protein af1432"/>
    <property type="match status" value="1"/>
</dbReference>
<dbReference type="Proteomes" id="UP000009071">
    <property type="component" value="Chromosome"/>
</dbReference>
<proteinExistence type="predicted"/>
<dbReference type="KEGG" id="dma:DMR_23190"/>
<dbReference type="InterPro" id="IPR011006">
    <property type="entry name" value="CheY-like_superfamily"/>
</dbReference>
<dbReference type="CDD" id="cd00156">
    <property type="entry name" value="REC"/>
    <property type="match status" value="2"/>
</dbReference>
<dbReference type="PANTHER" id="PTHR45228">
    <property type="entry name" value="CYCLIC DI-GMP PHOSPHODIESTERASE TM_0186-RELATED"/>
    <property type="match status" value="1"/>
</dbReference>
<feature type="domain" description="Response regulatory" evidence="3">
    <location>
        <begin position="291"/>
        <end position="407"/>
    </location>
</feature>